<feature type="domain" description="Atrophied bacterial Ig" evidence="8">
    <location>
        <begin position="270"/>
        <end position="347"/>
    </location>
</feature>
<dbReference type="Pfam" id="PF20578">
    <property type="entry name" value="aBig_2"/>
    <property type="match status" value="1"/>
</dbReference>
<evidence type="ECO:0000313" key="9">
    <source>
        <dbReference type="EMBL" id="PJM74143.1"/>
    </source>
</evidence>
<dbReference type="InterPro" id="IPR046780">
    <property type="entry name" value="aBig_2"/>
</dbReference>
<evidence type="ECO:0000256" key="1">
    <source>
        <dbReference type="ARBA" id="ARBA00009865"/>
    </source>
</evidence>
<feature type="compositionally biased region" description="Low complexity" evidence="5">
    <location>
        <begin position="1188"/>
        <end position="1209"/>
    </location>
</feature>
<dbReference type="InterPro" id="IPR013320">
    <property type="entry name" value="ConA-like_dom_sf"/>
</dbReference>
<dbReference type="Gene3D" id="2.60.120.200">
    <property type="match status" value="1"/>
</dbReference>
<dbReference type="OrthoDB" id="177947at2"/>
<evidence type="ECO:0000256" key="7">
    <source>
        <dbReference type="SAM" id="SignalP"/>
    </source>
</evidence>
<keyword evidence="6" id="KW-0472">Membrane</keyword>
<dbReference type="GO" id="GO:0004553">
    <property type="term" value="F:hydrolase activity, hydrolyzing O-glycosyl compounds"/>
    <property type="evidence" value="ECO:0007669"/>
    <property type="project" value="InterPro"/>
</dbReference>
<dbReference type="SUPFAM" id="SSF75005">
    <property type="entry name" value="Arabinanase/levansucrase/invertase"/>
    <property type="match status" value="1"/>
</dbReference>
<dbReference type="Pfam" id="PF04616">
    <property type="entry name" value="Glyco_hydro_43"/>
    <property type="match status" value="1"/>
</dbReference>
<dbReference type="Pfam" id="PF13385">
    <property type="entry name" value="Laminin_G_3"/>
    <property type="match status" value="1"/>
</dbReference>
<dbReference type="EMBL" id="PEBI01000001">
    <property type="protein sequence ID" value="PJM74143.1"/>
    <property type="molecule type" value="Genomic_DNA"/>
</dbReference>
<dbReference type="Gene3D" id="2.115.10.20">
    <property type="entry name" value="Glycosyl hydrolase domain, family 43"/>
    <property type="match status" value="1"/>
</dbReference>
<proteinExistence type="inferred from homology"/>
<dbReference type="Proteomes" id="UP000229095">
    <property type="component" value="Unassembled WGS sequence"/>
</dbReference>
<dbReference type="PANTHER" id="PTHR43817">
    <property type="entry name" value="GLYCOSYL HYDROLASE"/>
    <property type="match status" value="1"/>
</dbReference>
<evidence type="ECO:0000256" key="2">
    <source>
        <dbReference type="ARBA" id="ARBA00022729"/>
    </source>
</evidence>
<evidence type="ECO:0000313" key="10">
    <source>
        <dbReference type="Proteomes" id="UP000229095"/>
    </source>
</evidence>
<accession>A0A2M9HBF0</accession>
<keyword evidence="3" id="KW-0378">Hydrolase</keyword>
<dbReference type="RefSeq" id="WP_100510285.1">
    <property type="nucleotide sequence ID" value="NZ_PEBI01000001.1"/>
</dbReference>
<organism evidence="9 10">
    <name type="scientific">Bifidobacterium primatium</name>
    <dbReference type="NCBI Taxonomy" id="2045438"/>
    <lineage>
        <taxon>Bacteria</taxon>
        <taxon>Bacillati</taxon>
        <taxon>Actinomycetota</taxon>
        <taxon>Actinomycetes</taxon>
        <taxon>Bifidobacteriales</taxon>
        <taxon>Bifidobacteriaceae</taxon>
        <taxon>Bifidobacterium</taxon>
    </lineage>
</organism>
<keyword evidence="6" id="KW-1133">Transmembrane helix</keyword>
<gene>
    <name evidence="9" type="ORF">CS006_03125</name>
</gene>
<keyword evidence="2 7" id="KW-0732">Signal</keyword>
<feature type="signal peptide" evidence="7">
    <location>
        <begin position="1"/>
        <end position="24"/>
    </location>
</feature>
<feature type="chain" id="PRO_5039112434" description="Atrophied bacterial Ig domain-containing protein" evidence="7">
    <location>
        <begin position="25"/>
        <end position="1264"/>
    </location>
</feature>
<comment type="caution">
    <text evidence="9">The sequence shown here is derived from an EMBL/GenBank/DDBJ whole genome shotgun (WGS) entry which is preliminary data.</text>
</comment>
<evidence type="ECO:0000259" key="8">
    <source>
        <dbReference type="Pfam" id="PF20578"/>
    </source>
</evidence>
<keyword evidence="10" id="KW-1185">Reference proteome</keyword>
<evidence type="ECO:0000256" key="3">
    <source>
        <dbReference type="ARBA" id="ARBA00022801"/>
    </source>
</evidence>
<reference evidence="9 10" key="1">
    <citation type="submission" date="2017-10" db="EMBL/GenBank/DDBJ databases">
        <title>Draft genome sequences of strains TRE 1, TRE 9, TRE H and TRI 7, isolated from tamarins, belonging to four potential novel Bifidobacterium species.</title>
        <authorList>
            <person name="Mattarelli P."/>
            <person name="Modesto M."/>
            <person name="Puglisi E."/>
            <person name="Morelli L."/>
            <person name="Spezio C."/>
            <person name="Bonetti A."/>
            <person name="Sandri C."/>
        </authorList>
    </citation>
    <scope>NUCLEOTIDE SEQUENCE [LARGE SCALE GENOMIC DNA]</scope>
    <source>
        <strain evidence="10">TRE1</strain>
    </source>
</reference>
<keyword evidence="6" id="KW-0812">Transmembrane</keyword>
<dbReference type="SUPFAM" id="SSF49899">
    <property type="entry name" value="Concanavalin A-like lectins/glucanases"/>
    <property type="match status" value="1"/>
</dbReference>
<protein>
    <recommendedName>
        <fullName evidence="8">Atrophied bacterial Ig domain-containing protein</fullName>
    </recommendedName>
</protein>
<dbReference type="AlphaFoldDB" id="A0A2M9HBF0"/>
<dbReference type="InterPro" id="IPR006710">
    <property type="entry name" value="Glyco_hydro_43"/>
</dbReference>
<keyword evidence="4" id="KW-0326">Glycosidase</keyword>
<comment type="similarity">
    <text evidence="1">Belongs to the glycosyl hydrolase 43 family.</text>
</comment>
<evidence type="ECO:0000256" key="5">
    <source>
        <dbReference type="SAM" id="MobiDB-lite"/>
    </source>
</evidence>
<dbReference type="PANTHER" id="PTHR43817:SF1">
    <property type="entry name" value="HYDROLASE, FAMILY 43, PUTATIVE (AFU_ORTHOLOGUE AFUA_3G01660)-RELATED"/>
    <property type="match status" value="1"/>
</dbReference>
<evidence type="ECO:0000256" key="6">
    <source>
        <dbReference type="SAM" id="Phobius"/>
    </source>
</evidence>
<feature type="region of interest" description="Disordered" evidence="5">
    <location>
        <begin position="1171"/>
        <end position="1233"/>
    </location>
</feature>
<sequence length="1264" mass="131989">MGNWKKVVAAIAALPMAFAGLAIGAGTAAAADATAPAPVASYPLTANANDVSGNNLNGTAQSGVTFSATDGATLAGGKATTAGTDAIALPNDIGAKAKAANAVTISAWIRNGTTKTNTAALYLGEQPAGNNMPTHYWLLNPSNPSGNYKSVITNATNANAPYNTEVGSSSTSTADVAGKWANYTTVISATSITSYLNGKQIQTAARSQSMADWTGDINAYIGRSNYTGDKTWGGFVQDLRFYDSALSADQVSAVFADAQTDATRKAVAEAAASALDLGIKGNVTSDITLPTTGLYGATVTWASDNEAVISPAGKVTPAAADTSVKLTATVTVNGASATRTFELTVPAKIDDPQQVADKLLVDYQLTNGTKLATSLYGATISWTAAGDGAKLVAADGTVTGADGDDVVAVDLTATITLDGKNATKTFKGLRIMPKNARTLASYTRDHSINGGARVGDALHLALSDGTKYTALNTNYGVAFAEAKIDGTATTESTTIRGLIDPYLFRMKDGRYAYVAAFTDVNGNRVDGGQIAFSTSGDLMAWSGKPNEDERGDMVKVTDDTTVFDAGTIAAGYDAAAGNYRISWQVNGVDKYVTTTDFKTFSAVRNGVGFARTKADLAGVANAVSANTMAVTKTTAATLTEKLGRVHNTGVEQPATITVKKGTDPAKLKEQISGGVEQKDGTLSKGKTLKAEYSDGSTFDFRVNWNEDQLKSLSTDEAGETTIEGTAIQQNYSEQFPMMSNRADPNIVYYKGKYYAMGTSDTGGMKTLFIRSSDTLAGLKDQKAGTATEGGYKVEGQDTYLFGENDGLGHKGYHWAPELHVIDGKLYCFYATYPTGGAGDENITASPNWAGPSAYVMELKDGGDPTRTADWIEHRVQAKDGGVLSPHGLSIDMTYFEVGDKAYIAWSQGDQVRKGAKANVSIAEVSKDKPWQALTDPQRIMRPEWGWELDGVNEGPNVLVSGGKVYMVFSAQLVTPQYATGMLIANVGDDLTKASSWTKSNYPWLHNGTFAGQYGLGHNSYFSDPYGDVYNVYHAMTNGSRNTARHAGVVPVHFRADGTPIIDMTTTEELQREYAAANYVKLTVKVVDDAVSTDATLKSLKVAGSDIDLTKAATAEGASLEVADPSEVKADDVVAVANDENAGKPVVTVENGKVTVVVTAQDGTTAKTYTVNLVKKSEPAPNPDPSEPNEPTTPTKPNGNGSNTGNSGNAGTNGAGETGGDAANGQQSGKSGTLSKTGVAVSAVALVTVVLAGAGVVLTLRRRRA</sequence>
<feature type="transmembrane region" description="Helical" evidence="6">
    <location>
        <begin position="1238"/>
        <end position="1259"/>
    </location>
</feature>
<evidence type="ECO:0000256" key="4">
    <source>
        <dbReference type="ARBA" id="ARBA00023295"/>
    </source>
</evidence>
<dbReference type="InterPro" id="IPR023296">
    <property type="entry name" value="Glyco_hydro_beta-prop_sf"/>
</dbReference>
<name>A0A2M9HBF0_9BIFI</name>
<dbReference type="GO" id="GO:0005975">
    <property type="term" value="P:carbohydrate metabolic process"/>
    <property type="evidence" value="ECO:0007669"/>
    <property type="project" value="InterPro"/>
</dbReference>